<evidence type="ECO:0000256" key="1">
    <source>
        <dbReference type="ARBA" id="ARBA00004479"/>
    </source>
</evidence>
<dbReference type="SMART" id="SM00408">
    <property type="entry name" value="IGc2"/>
    <property type="match status" value="1"/>
</dbReference>
<keyword evidence="2 9" id="KW-0812">Transmembrane</keyword>
<dbReference type="InterPro" id="IPR003599">
    <property type="entry name" value="Ig_sub"/>
</dbReference>
<evidence type="ECO:0000256" key="8">
    <source>
        <dbReference type="SAM" id="MobiDB-lite"/>
    </source>
</evidence>
<dbReference type="FunFam" id="2.60.40.10:FF:000095">
    <property type="entry name" value="immunoglobulin superfamily member 11 isoform X1"/>
    <property type="match status" value="1"/>
</dbReference>
<keyword evidence="7" id="KW-0393">Immunoglobulin domain</keyword>
<dbReference type="GO" id="GO:0005886">
    <property type="term" value="C:plasma membrane"/>
    <property type="evidence" value="ECO:0007669"/>
    <property type="project" value="InterPro"/>
</dbReference>
<dbReference type="OrthoDB" id="8825892at2759"/>
<proteinExistence type="predicted"/>
<dbReference type="AlphaFoldDB" id="A0A9Q1DWE2"/>
<dbReference type="InterPro" id="IPR042474">
    <property type="entry name" value="A33"/>
</dbReference>
<keyword evidence="3 10" id="KW-0732">Signal</keyword>
<dbReference type="Pfam" id="PF13927">
    <property type="entry name" value="Ig_3"/>
    <property type="match status" value="1"/>
</dbReference>
<keyword evidence="4 9" id="KW-1133">Transmembrane helix</keyword>
<dbReference type="PROSITE" id="PS50835">
    <property type="entry name" value="IG_LIKE"/>
    <property type="match status" value="2"/>
</dbReference>
<keyword evidence="6" id="KW-1015">Disulfide bond</keyword>
<organism evidence="12 13">
    <name type="scientific">Conger conger</name>
    <name type="common">Conger eel</name>
    <name type="synonym">Muraena conger</name>
    <dbReference type="NCBI Taxonomy" id="82655"/>
    <lineage>
        <taxon>Eukaryota</taxon>
        <taxon>Metazoa</taxon>
        <taxon>Chordata</taxon>
        <taxon>Craniata</taxon>
        <taxon>Vertebrata</taxon>
        <taxon>Euteleostomi</taxon>
        <taxon>Actinopterygii</taxon>
        <taxon>Neopterygii</taxon>
        <taxon>Teleostei</taxon>
        <taxon>Anguilliformes</taxon>
        <taxon>Congridae</taxon>
        <taxon>Conger</taxon>
    </lineage>
</organism>
<feature type="transmembrane region" description="Helical" evidence="9">
    <location>
        <begin position="240"/>
        <end position="261"/>
    </location>
</feature>
<dbReference type="PANTHER" id="PTHR44969">
    <property type="entry name" value="CELL SURFACE A33 ANTIGEN"/>
    <property type="match status" value="1"/>
</dbReference>
<dbReference type="InterPro" id="IPR013106">
    <property type="entry name" value="Ig_V-set"/>
</dbReference>
<evidence type="ECO:0000256" key="9">
    <source>
        <dbReference type="SAM" id="Phobius"/>
    </source>
</evidence>
<protein>
    <recommendedName>
        <fullName evidence="11">Ig-like domain-containing protein</fullName>
    </recommendedName>
</protein>
<feature type="signal peptide" evidence="10">
    <location>
        <begin position="1"/>
        <end position="16"/>
    </location>
</feature>
<dbReference type="PANTHER" id="PTHR44969:SF1">
    <property type="entry name" value="CELL SURFACE A33 ANTIGEN"/>
    <property type="match status" value="1"/>
</dbReference>
<dbReference type="InterPro" id="IPR036179">
    <property type="entry name" value="Ig-like_dom_sf"/>
</dbReference>
<feature type="domain" description="Ig-like" evidence="11">
    <location>
        <begin position="17"/>
        <end position="129"/>
    </location>
</feature>
<evidence type="ECO:0000313" key="12">
    <source>
        <dbReference type="EMBL" id="KAJ8283085.1"/>
    </source>
</evidence>
<dbReference type="Pfam" id="PF07686">
    <property type="entry name" value="V-set"/>
    <property type="match status" value="1"/>
</dbReference>
<feature type="compositionally biased region" description="Basic and acidic residues" evidence="8">
    <location>
        <begin position="278"/>
        <end position="300"/>
    </location>
</feature>
<evidence type="ECO:0000259" key="11">
    <source>
        <dbReference type="PROSITE" id="PS50835"/>
    </source>
</evidence>
<dbReference type="InterPro" id="IPR003598">
    <property type="entry name" value="Ig_sub2"/>
</dbReference>
<comment type="caution">
    <text evidence="12">The sequence shown here is derived from an EMBL/GenBank/DDBJ whole genome shotgun (WGS) entry which is preliminary data.</text>
</comment>
<comment type="subcellular location">
    <subcellularLocation>
        <location evidence="1">Membrane</location>
        <topology evidence="1">Single-pass type I membrane protein</topology>
    </subcellularLocation>
</comment>
<keyword evidence="13" id="KW-1185">Reference proteome</keyword>
<evidence type="ECO:0000256" key="6">
    <source>
        <dbReference type="ARBA" id="ARBA00023157"/>
    </source>
</evidence>
<evidence type="ECO:0000256" key="4">
    <source>
        <dbReference type="ARBA" id="ARBA00022989"/>
    </source>
</evidence>
<evidence type="ECO:0000256" key="10">
    <source>
        <dbReference type="SAM" id="SignalP"/>
    </source>
</evidence>
<dbReference type="SMART" id="SM00409">
    <property type="entry name" value="IG"/>
    <property type="match status" value="2"/>
</dbReference>
<dbReference type="InterPro" id="IPR013783">
    <property type="entry name" value="Ig-like_fold"/>
</dbReference>
<keyword evidence="5 9" id="KW-0472">Membrane</keyword>
<evidence type="ECO:0000313" key="13">
    <source>
        <dbReference type="Proteomes" id="UP001152803"/>
    </source>
</evidence>
<dbReference type="Gene3D" id="2.60.40.10">
    <property type="entry name" value="Immunoglobulins"/>
    <property type="match status" value="2"/>
</dbReference>
<evidence type="ECO:0000256" key="7">
    <source>
        <dbReference type="ARBA" id="ARBA00023319"/>
    </source>
</evidence>
<dbReference type="Proteomes" id="UP001152803">
    <property type="component" value="Unassembled WGS sequence"/>
</dbReference>
<gene>
    <name evidence="12" type="ORF">COCON_G00056040</name>
</gene>
<feature type="compositionally biased region" description="Basic and acidic residues" evidence="8">
    <location>
        <begin position="307"/>
        <end position="401"/>
    </location>
</feature>
<evidence type="ECO:0000256" key="2">
    <source>
        <dbReference type="ARBA" id="ARBA00022692"/>
    </source>
</evidence>
<evidence type="ECO:0000256" key="3">
    <source>
        <dbReference type="ARBA" id="ARBA00022729"/>
    </source>
</evidence>
<reference evidence="12" key="1">
    <citation type="journal article" date="2023" name="Science">
        <title>Genome structures resolve the early diversification of teleost fishes.</title>
        <authorList>
            <person name="Parey E."/>
            <person name="Louis A."/>
            <person name="Montfort J."/>
            <person name="Bouchez O."/>
            <person name="Roques C."/>
            <person name="Iampietro C."/>
            <person name="Lluch J."/>
            <person name="Castinel A."/>
            <person name="Donnadieu C."/>
            <person name="Desvignes T."/>
            <person name="Floi Bucao C."/>
            <person name="Jouanno E."/>
            <person name="Wen M."/>
            <person name="Mejri S."/>
            <person name="Dirks R."/>
            <person name="Jansen H."/>
            <person name="Henkel C."/>
            <person name="Chen W.J."/>
            <person name="Zahm M."/>
            <person name="Cabau C."/>
            <person name="Klopp C."/>
            <person name="Thompson A.W."/>
            <person name="Robinson-Rechavi M."/>
            <person name="Braasch I."/>
            <person name="Lecointre G."/>
            <person name="Bobe J."/>
            <person name="Postlethwait J.H."/>
            <person name="Berthelot C."/>
            <person name="Roest Crollius H."/>
            <person name="Guiguen Y."/>
        </authorList>
    </citation>
    <scope>NUCLEOTIDE SEQUENCE</scope>
    <source>
        <strain evidence="12">Concon-B</strain>
    </source>
</reference>
<dbReference type="EMBL" id="JAFJMO010000003">
    <property type="protein sequence ID" value="KAJ8283085.1"/>
    <property type="molecule type" value="Genomic_DNA"/>
</dbReference>
<name>A0A9Q1DWE2_CONCO</name>
<feature type="domain" description="Ig-like" evidence="11">
    <location>
        <begin position="140"/>
        <end position="228"/>
    </location>
</feature>
<accession>A0A9Q1DWE2</accession>
<dbReference type="InterPro" id="IPR007110">
    <property type="entry name" value="Ig-like_dom"/>
</dbReference>
<sequence>MFGVCLILAGVSAAAGIQVSIPQPEYEVARGDNVTLPCQFKPDISDPLLIVVSWSTLSDEAGEKGTPVATYFEPPGTLDVRPQFEKRITMTTDLSTGRADLLLTSVTLDENKVFECEVKIPTDDVGTLTAATRLVVLVAPSKPICKIDGKTEYGQDIKLTCVSEEGSPVPTYSWQRRSVQNLPANMPAKTTEANGLLSLFNISMETSGYYICTSTNKIRSASCNMTLTVMPPSMNIGSTAGIIGGCVAGLLVLVIVIYCCCKKKKKEEDYAMGTMEDGAPRDEDLAKNEGEYRDDVRSDRNGPTADPRTESDERSERNINRRDDYDERRERYDDRQSDYDERRSDYDERRSDYDDRRRYDDSRDRYPERRDKYDDRRDDYDDRRDRESDRRDRESDRRDDY</sequence>
<evidence type="ECO:0000256" key="5">
    <source>
        <dbReference type="ARBA" id="ARBA00023136"/>
    </source>
</evidence>
<dbReference type="SUPFAM" id="SSF48726">
    <property type="entry name" value="Immunoglobulin"/>
    <property type="match status" value="1"/>
</dbReference>
<feature type="region of interest" description="Disordered" evidence="8">
    <location>
        <begin position="274"/>
        <end position="401"/>
    </location>
</feature>
<feature type="chain" id="PRO_5040393848" description="Ig-like domain-containing protein" evidence="10">
    <location>
        <begin position="17"/>
        <end position="401"/>
    </location>
</feature>